<dbReference type="WBParaSite" id="Hba_14152">
    <property type="protein sequence ID" value="Hba_14152"/>
    <property type="gene ID" value="Hba_14152"/>
</dbReference>
<evidence type="ECO:0000313" key="1">
    <source>
        <dbReference type="Proteomes" id="UP000095283"/>
    </source>
</evidence>
<keyword evidence="1" id="KW-1185">Reference proteome</keyword>
<reference evidence="2" key="1">
    <citation type="submission" date="2016-11" db="UniProtKB">
        <authorList>
            <consortium name="WormBaseParasite"/>
        </authorList>
    </citation>
    <scope>IDENTIFICATION</scope>
</reference>
<accession>A0A1I7X9W1</accession>
<proteinExistence type="predicted"/>
<evidence type="ECO:0000313" key="2">
    <source>
        <dbReference type="WBParaSite" id="Hba_14152"/>
    </source>
</evidence>
<organism evidence="1 2">
    <name type="scientific">Heterorhabditis bacteriophora</name>
    <name type="common">Entomopathogenic nematode worm</name>
    <dbReference type="NCBI Taxonomy" id="37862"/>
    <lineage>
        <taxon>Eukaryota</taxon>
        <taxon>Metazoa</taxon>
        <taxon>Ecdysozoa</taxon>
        <taxon>Nematoda</taxon>
        <taxon>Chromadorea</taxon>
        <taxon>Rhabditida</taxon>
        <taxon>Rhabditina</taxon>
        <taxon>Rhabditomorpha</taxon>
        <taxon>Strongyloidea</taxon>
        <taxon>Heterorhabditidae</taxon>
        <taxon>Heterorhabditis</taxon>
    </lineage>
</organism>
<dbReference type="Proteomes" id="UP000095283">
    <property type="component" value="Unplaced"/>
</dbReference>
<sequence length="169" mass="19803">MNFRVISSPFFLSAVLRVHLETDATPLDEELLRSIYVANELMPWILNCSDELKRGNIIYYHSQRELEYGNETIPTKRNFNGLRSIMVDLPSTIAILPYHSTAVEKKRKWDDSLIEEKLEILNKIRQTPEDCFATCVYMKAPSSEQRPQLLCSKSRLISLKDQRYRDLNY</sequence>
<protein>
    <submittedName>
        <fullName evidence="2">Uncharacterized protein</fullName>
    </submittedName>
</protein>
<dbReference type="AlphaFoldDB" id="A0A1I7X9W1"/>
<name>A0A1I7X9W1_HETBA</name>